<dbReference type="Pfam" id="PF01471">
    <property type="entry name" value="PG_binding_1"/>
    <property type="match status" value="1"/>
</dbReference>
<dbReference type="Proteomes" id="UP001500305">
    <property type="component" value="Unassembled WGS sequence"/>
</dbReference>
<dbReference type="InterPro" id="IPR036365">
    <property type="entry name" value="PGBD-like_sf"/>
</dbReference>
<reference evidence="3 4" key="1">
    <citation type="journal article" date="2019" name="Int. J. Syst. Evol. Microbiol.">
        <title>The Global Catalogue of Microorganisms (GCM) 10K type strain sequencing project: providing services to taxonomists for standard genome sequencing and annotation.</title>
        <authorList>
            <consortium name="The Broad Institute Genomics Platform"/>
            <consortium name="The Broad Institute Genome Sequencing Center for Infectious Disease"/>
            <person name="Wu L."/>
            <person name="Ma J."/>
        </authorList>
    </citation>
    <scope>NUCLEOTIDE SEQUENCE [LARGE SCALE GENOMIC DNA]</scope>
    <source>
        <strain evidence="3 4">JCM 7356</strain>
    </source>
</reference>
<feature type="signal peptide" evidence="1">
    <location>
        <begin position="1"/>
        <end position="29"/>
    </location>
</feature>
<dbReference type="InterPro" id="IPR006311">
    <property type="entry name" value="TAT_signal"/>
</dbReference>
<feature type="domain" description="Peptidoglycan binding-like" evidence="2">
    <location>
        <begin position="39"/>
        <end position="91"/>
    </location>
</feature>
<dbReference type="EMBL" id="BAAATR010000025">
    <property type="protein sequence ID" value="GAA2260358.1"/>
    <property type="molecule type" value="Genomic_DNA"/>
</dbReference>
<dbReference type="InterPro" id="IPR002477">
    <property type="entry name" value="Peptidoglycan-bd-like"/>
</dbReference>
<evidence type="ECO:0000313" key="4">
    <source>
        <dbReference type="Proteomes" id="UP001500305"/>
    </source>
</evidence>
<evidence type="ECO:0000256" key="1">
    <source>
        <dbReference type="SAM" id="SignalP"/>
    </source>
</evidence>
<evidence type="ECO:0000259" key="2">
    <source>
        <dbReference type="Pfam" id="PF01471"/>
    </source>
</evidence>
<dbReference type="PROSITE" id="PS51318">
    <property type="entry name" value="TAT"/>
    <property type="match status" value="1"/>
</dbReference>
<dbReference type="RefSeq" id="WP_344638794.1">
    <property type="nucleotide sequence ID" value="NZ_BAAATR010000025.1"/>
</dbReference>
<name>A0ABN3EIN8_9ACTN</name>
<keyword evidence="4" id="KW-1185">Reference proteome</keyword>
<protein>
    <recommendedName>
        <fullName evidence="2">Peptidoglycan binding-like domain-containing protein</fullName>
    </recommendedName>
</protein>
<evidence type="ECO:0000313" key="3">
    <source>
        <dbReference type="EMBL" id="GAA2260358.1"/>
    </source>
</evidence>
<dbReference type="Gene3D" id="1.10.101.10">
    <property type="entry name" value="PGBD-like superfamily/PGBD"/>
    <property type="match status" value="1"/>
</dbReference>
<gene>
    <name evidence="3" type="ORF">GCM10010430_50530</name>
</gene>
<proteinExistence type="predicted"/>
<dbReference type="SUPFAM" id="SSF47090">
    <property type="entry name" value="PGBD-like"/>
    <property type="match status" value="1"/>
</dbReference>
<dbReference type="InterPro" id="IPR036366">
    <property type="entry name" value="PGBDSf"/>
</dbReference>
<organism evidence="3 4">
    <name type="scientific">Kitasatospora cystarginea</name>
    <dbReference type="NCBI Taxonomy" id="58350"/>
    <lineage>
        <taxon>Bacteria</taxon>
        <taxon>Bacillati</taxon>
        <taxon>Actinomycetota</taxon>
        <taxon>Actinomycetes</taxon>
        <taxon>Kitasatosporales</taxon>
        <taxon>Streptomycetaceae</taxon>
        <taxon>Kitasatospora</taxon>
    </lineage>
</organism>
<comment type="caution">
    <text evidence="3">The sequence shown here is derived from an EMBL/GenBank/DDBJ whole genome shotgun (WGS) entry which is preliminary data.</text>
</comment>
<accession>A0ABN3EIN8</accession>
<feature type="chain" id="PRO_5046653665" description="Peptidoglycan binding-like domain-containing protein" evidence="1">
    <location>
        <begin position="30"/>
        <end position="130"/>
    </location>
</feature>
<sequence>MRMHTWTRQTVLALGAAAALALAAGSAHAAGSSLGTGSSGPAVVCLQRALDDVDAAGLQTDGQFGTRTHNAVVNYQHEHGLSADGTVGPITGGSIKNAVSQAYYAAHRANDPSQVELGSWLANCSGQLPG</sequence>
<keyword evidence="1" id="KW-0732">Signal</keyword>